<protein>
    <submittedName>
        <fullName evidence="2">Uncharacterized protein</fullName>
    </submittedName>
</protein>
<evidence type="ECO:0000313" key="3">
    <source>
        <dbReference type="Proteomes" id="UP000756132"/>
    </source>
</evidence>
<feature type="transmembrane region" description="Helical" evidence="1">
    <location>
        <begin position="33"/>
        <end position="55"/>
    </location>
</feature>
<dbReference type="RefSeq" id="XP_047758641.1">
    <property type="nucleotide sequence ID" value="XM_047902683.1"/>
</dbReference>
<evidence type="ECO:0000313" key="2">
    <source>
        <dbReference type="EMBL" id="UJO14275.1"/>
    </source>
</evidence>
<keyword evidence="1" id="KW-1133">Transmembrane helix</keyword>
<dbReference type="Proteomes" id="UP000756132">
    <property type="component" value="Chromosome 2"/>
</dbReference>
<accession>A0A9Q8LBF1</accession>
<organism evidence="2 3">
    <name type="scientific">Passalora fulva</name>
    <name type="common">Tomato leaf mold</name>
    <name type="synonym">Cladosporium fulvum</name>
    <dbReference type="NCBI Taxonomy" id="5499"/>
    <lineage>
        <taxon>Eukaryota</taxon>
        <taxon>Fungi</taxon>
        <taxon>Dikarya</taxon>
        <taxon>Ascomycota</taxon>
        <taxon>Pezizomycotina</taxon>
        <taxon>Dothideomycetes</taxon>
        <taxon>Dothideomycetidae</taxon>
        <taxon>Mycosphaerellales</taxon>
        <taxon>Mycosphaerellaceae</taxon>
        <taxon>Fulvia</taxon>
    </lineage>
</organism>
<dbReference type="GeneID" id="71983413"/>
<evidence type="ECO:0000256" key="1">
    <source>
        <dbReference type="SAM" id="Phobius"/>
    </source>
</evidence>
<dbReference type="AlphaFoldDB" id="A0A9Q8LBF1"/>
<reference evidence="2" key="2">
    <citation type="journal article" date="2022" name="Microb. Genom.">
        <title>A chromosome-scale genome assembly of the tomato pathogen Cladosporium fulvum reveals a compartmentalized genome architecture and the presence of a dispensable chromosome.</title>
        <authorList>
            <person name="Zaccaron A.Z."/>
            <person name="Chen L.H."/>
            <person name="Samaras A."/>
            <person name="Stergiopoulos I."/>
        </authorList>
    </citation>
    <scope>NUCLEOTIDE SEQUENCE</scope>
    <source>
        <strain evidence="2">Race5_Kim</strain>
    </source>
</reference>
<dbReference type="KEGG" id="ffu:CLAFUR5_03535"/>
<keyword evidence="1" id="KW-0812">Transmembrane</keyword>
<name>A0A9Q8LBF1_PASFU</name>
<dbReference type="EMBL" id="CP090164">
    <property type="protein sequence ID" value="UJO14275.1"/>
    <property type="molecule type" value="Genomic_DNA"/>
</dbReference>
<reference evidence="2" key="1">
    <citation type="submission" date="2021-12" db="EMBL/GenBank/DDBJ databases">
        <authorList>
            <person name="Zaccaron A."/>
            <person name="Stergiopoulos I."/>
        </authorList>
    </citation>
    <scope>NUCLEOTIDE SEQUENCE</scope>
    <source>
        <strain evidence="2">Race5_Kim</strain>
    </source>
</reference>
<proteinExistence type="predicted"/>
<sequence>MTAIPGANVSSLGHFEDFVSFEQQKEIVTERDAVGVLCYLIPAYAVTYILFGYAVNITQMGKYPIEVQQSWGVNKHWLSVFHSASA</sequence>
<gene>
    <name evidence="2" type="ORF">CLAFUR5_03535</name>
</gene>
<keyword evidence="3" id="KW-1185">Reference proteome</keyword>
<keyword evidence="1" id="KW-0472">Membrane</keyword>